<evidence type="ECO:0000313" key="1">
    <source>
        <dbReference type="EMBL" id="MCX5614981.1"/>
    </source>
</evidence>
<dbReference type="EMBL" id="JANIDW010000003">
    <property type="protein sequence ID" value="MCX5614981.1"/>
    <property type="molecule type" value="Genomic_DNA"/>
</dbReference>
<dbReference type="RefSeq" id="WP_099026884.1">
    <property type="nucleotide sequence ID" value="NZ_JANIDW010000003.1"/>
</dbReference>
<gene>
    <name evidence="1" type="ORF">NQF64_06970</name>
</gene>
<name>A0ABT3WDG2_9PROT</name>
<evidence type="ECO:0000313" key="2">
    <source>
        <dbReference type="Proteomes" id="UP001165648"/>
    </source>
</evidence>
<comment type="caution">
    <text evidence="1">The sequence shown here is derived from an EMBL/GenBank/DDBJ whole genome shotgun (WGS) entry which is preliminary data.</text>
</comment>
<sequence length="119" mass="13419">MIDKQTIGAQLLMQRLAMVLDDSCVRLYDVQDVVSHYVETGQLTSEQMERLQALDALTQEVEAVRSVLKHMGESTTQGGTIAYKREDVLADVHLSQVRDMLSHGKAFEKETNHGDVRLF</sequence>
<proteinExistence type="predicted"/>
<accession>A0ABT3WDG2</accession>
<organism evidence="1 2">
    <name type="scientific">Bombella saccharophila</name>
    <dbReference type="NCBI Taxonomy" id="2967338"/>
    <lineage>
        <taxon>Bacteria</taxon>
        <taxon>Pseudomonadati</taxon>
        <taxon>Pseudomonadota</taxon>
        <taxon>Alphaproteobacteria</taxon>
        <taxon>Acetobacterales</taxon>
        <taxon>Acetobacteraceae</taxon>
        <taxon>Bombella</taxon>
    </lineage>
</organism>
<protein>
    <recommendedName>
        <fullName evidence="3">Flagellar protein FlgN</fullName>
    </recommendedName>
</protein>
<keyword evidence="2" id="KW-1185">Reference proteome</keyword>
<dbReference type="Proteomes" id="UP001165648">
    <property type="component" value="Unassembled WGS sequence"/>
</dbReference>
<evidence type="ECO:0008006" key="3">
    <source>
        <dbReference type="Google" id="ProtNLM"/>
    </source>
</evidence>
<reference evidence="1 2" key="1">
    <citation type="submission" date="2022-07" db="EMBL/GenBank/DDBJ databases">
        <title>Bombella genomes.</title>
        <authorList>
            <person name="Harer L."/>
            <person name="Styblova S."/>
            <person name="Ehrmann M."/>
        </authorList>
    </citation>
    <scope>NUCLEOTIDE SEQUENCE [LARGE SCALE GENOMIC DNA]</scope>
    <source>
        <strain evidence="1 2">TMW 2.2558</strain>
    </source>
</reference>